<keyword evidence="1" id="KW-0732">Signal</keyword>
<dbReference type="KEGG" id="bliq:INP51_05455"/>
<dbReference type="PANTHER" id="PTHR43649:SF11">
    <property type="entry name" value="ABC TRANSPORTER SUBSTRATE-BINDING PROTEIN YESO-RELATED"/>
    <property type="match status" value="1"/>
</dbReference>
<dbReference type="Proteomes" id="UP000593601">
    <property type="component" value="Chromosome"/>
</dbReference>
<feature type="signal peptide" evidence="1">
    <location>
        <begin position="1"/>
        <end position="21"/>
    </location>
</feature>
<dbReference type="SUPFAM" id="SSF53850">
    <property type="entry name" value="Periplasmic binding protein-like II"/>
    <property type="match status" value="1"/>
</dbReference>
<proteinExistence type="predicted"/>
<dbReference type="PANTHER" id="PTHR43649">
    <property type="entry name" value="ARABINOSE-BINDING PROTEIN-RELATED"/>
    <property type="match status" value="1"/>
</dbReference>
<dbReference type="EMBL" id="CP063304">
    <property type="protein sequence ID" value="QOV20393.1"/>
    <property type="molecule type" value="Genomic_DNA"/>
</dbReference>
<evidence type="ECO:0000256" key="1">
    <source>
        <dbReference type="SAM" id="SignalP"/>
    </source>
</evidence>
<dbReference type="InterPro" id="IPR006059">
    <property type="entry name" value="SBP"/>
</dbReference>
<evidence type="ECO:0000313" key="3">
    <source>
        <dbReference type="Proteomes" id="UP000593601"/>
    </source>
</evidence>
<sequence>MKKKKVMAMMLSVLMAATLMTGCGGSDDANGGKSKSEKSDKGEQVTLRFSWWGGDERNEATLQVIDNYEKEHPNIKIEPEFGGDEGYLEKLSTSLAGGQAADIIQNGTGWMPGFVEKGDFFVDFNDYKDDIDLSGFSDEYLDNTCVFDGKLLGLPSGVATTALLVNKTLADETGIDLTKDVTWESLIEMGKKVQEHDNSQYLLNIDTSFLVTNVFRPYIMQMTGKPLIDDDTKKLTCSEEQLVSVLAYIQSLYENHVTQPAGETASFEDALQTNPKWINGDYVAVMTNSSQINNLTAANENVEYIVASMPEMSDKSVQKNDGYYANPPQLMCVNKSGKHVKEAVKFLDYFYNNEDAAKILKDLRSVPPTENARKICEENGLIGSLVTDSVNKGLEKHGVNEMGLTTDSEVESVIKTMIESVKYGESTPDKAASDGISMLNNILSEK</sequence>
<dbReference type="Pfam" id="PF13416">
    <property type="entry name" value="SBP_bac_8"/>
    <property type="match status" value="1"/>
</dbReference>
<dbReference type="Gene3D" id="3.40.190.10">
    <property type="entry name" value="Periplasmic binding protein-like II"/>
    <property type="match status" value="2"/>
</dbReference>
<keyword evidence="3" id="KW-1185">Reference proteome</keyword>
<protein>
    <submittedName>
        <fullName evidence="2">Sugar ABC transporter substrate-binding protein</fullName>
    </submittedName>
</protein>
<evidence type="ECO:0000313" key="2">
    <source>
        <dbReference type="EMBL" id="QOV20393.1"/>
    </source>
</evidence>
<dbReference type="CDD" id="cd13585">
    <property type="entry name" value="PBP2_TMBP_like"/>
    <property type="match status" value="1"/>
</dbReference>
<gene>
    <name evidence="2" type="ORF">INP51_05455</name>
</gene>
<dbReference type="AlphaFoldDB" id="A0A7M2RJ97"/>
<feature type="chain" id="PRO_5038969308" evidence="1">
    <location>
        <begin position="22"/>
        <end position="446"/>
    </location>
</feature>
<accession>A0A7M2RJ97</accession>
<reference evidence="2 3" key="1">
    <citation type="submission" date="2020-10" db="EMBL/GenBank/DDBJ databases">
        <title>Blautia liquoris sp.nov., isolated from the mud in a fermentation cellar used for the production of Chinese strong-flavoured liquor.</title>
        <authorList>
            <person name="Lu L."/>
        </authorList>
    </citation>
    <scope>NUCLEOTIDE SEQUENCE [LARGE SCALE GENOMIC DNA]</scope>
    <source>
        <strain evidence="2 3">LZLJ-3</strain>
    </source>
</reference>
<dbReference type="InterPro" id="IPR050490">
    <property type="entry name" value="Bact_solute-bd_prot1"/>
</dbReference>
<name>A0A7M2RJ97_9FIRM</name>
<dbReference type="RefSeq" id="WP_193736713.1">
    <property type="nucleotide sequence ID" value="NZ_CP063304.1"/>
</dbReference>
<dbReference type="PROSITE" id="PS51257">
    <property type="entry name" value="PROKAR_LIPOPROTEIN"/>
    <property type="match status" value="1"/>
</dbReference>
<organism evidence="2 3">
    <name type="scientific">Blautia liquoris</name>
    <dbReference type="NCBI Taxonomy" id="2779518"/>
    <lineage>
        <taxon>Bacteria</taxon>
        <taxon>Bacillati</taxon>
        <taxon>Bacillota</taxon>
        <taxon>Clostridia</taxon>
        <taxon>Lachnospirales</taxon>
        <taxon>Lachnospiraceae</taxon>
        <taxon>Blautia</taxon>
    </lineage>
</organism>